<evidence type="ECO:0000256" key="5">
    <source>
        <dbReference type="ARBA" id="ARBA00023277"/>
    </source>
</evidence>
<dbReference type="EC" id="4.1.2.14" evidence="6"/>
<comment type="similarity">
    <text evidence="2">Belongs to the KHG/KDPG aldolase family.</text>
</comment>
<protein>
    <submittedName>
        <fullName evidence="6">Bifunctional 4-hydroxy-2-oxoglutarate aldolase/2-dehydro-3-deoxy-phosphogluconate aldolase</fullName>
        <ecNumber evidence="6">4.1.2.14</ecNumber>
        <ecNumber evidence="6">4.1.3.16</ecNumber>
    </submittedName>
</protein>
<comment type="subunit">
    <text evidence="3">Homotrimer.</text>
</comment>
<dbReference type="EMBL" id="DTDV01000017">
    <property type="protein sequence ID" value="HGK24107.1"/>
    <property type="molecule type" value="Genomic_DNA"/>
</dbReference>
<dbReference type="PROSITE" id="PS00160">
    <property type="entry name" value="ALDOLASE_KDPG_KHG_2"/>
    <property type="match status" value="1"/>
</dbReference>
<dbReference type="CDD" id="cd00452">
    <property type="entry name" value="KDPG_aldolase"/>
    <property type="match status" value="1"/>
</dbReference>
<dbReference type="Gene3D" id="3.20.20.70">
    <property type="entry name" value="Aldolase class I"/>
    <property type="match status" value="1"/>
</dbReference>
<dbReference type="SUPFAM" id="SSF51569">
    <property type="entry name" value="Aldolase"/>
    <property type="match status" value="1"/>
</dbReference>
<keyword evidence="5" id="KW-0119">Carbohydrate metabolism</keyword>
<evidence type="ECO:0000313" key="6">
    <source>
        <dbReference type="EMBL" id="HGK24107.1"/>
    </source>
</evidence>
<dbReference type="InterPro" id="IPR000887">
    <property type="entry name" value="Aldlse_KDPG_KHG"/>
</dbReference>
<dbReference type="InterPro" id="IPR013785">
    <property type="entry name" value="Aldolase_TIM"/>
</dbReference>
<evidence type="ECO:0000256" key="1">
    <source>
        <dbReference type="ARBA" id="ARBA00004761"/>
    </source>
</evidence>
<dbReference type="RefSeq" id="WP_149122653.1">
    <property type="nucleotide sequence ID" value="NZ_VTFL01000002.1"/>
</dbReference>
<evidence type="ECO:0000256" key="4">
    <source>
        <dbReference type="ARBA" id="ARBA00023239"/>
    </source>
</evidence>
<gene>
    <name evidence="6" type="primary">eda</name>
    <name evidence="6" type="ORF">ENU78_06730</name>
</gene>
<dbReference type="GO" id="GO:0008675">
    <property type="term" value="F:2-dehydro-3-deoxy-phosphogluconate aldolase activity"/>
    <property type="evidence" value="ECO:0007669"/>
    <property type="project" value="UniProtKB-EC"/>
</dbReference>
<sequence>MGNRFEILEKMIECGIVAVIRTDSPEDLIPVTKALKEGGIIALEVTMTVPSAIEYLPKVKKELGNDAIVGMGTVLDPETARLAILAGADFIVSPVLKKEIINLCHRYDKIAIPGAYTPTEILTAWEEGADVVKLFPADTLGPKYIKAIHGPMPYIRISPTGGVSLENVGEFIKAGACFVGVGGNLVDKKVIAEKKFEILTERAKDYIEAIKKARS</sequence>
<dbReference type="AlphaFoldDB" id="A0A7V4DXV5"/>
<evidence type="ECO:0000256" key="2">
    <source>
        <dbReference type="ARBA" id="ARBA00006906"/>
    </source>
</evidence>
<dbReference type="NCBIfam" id="TIGR01182">
    <property type="entry name" value="eda"/>
    <property type="match status" value="1"/>
</dbReference>
<accession>A0A7V4DXV5</accession>
<evidence type="ECO:0000256" key="3">
    <source>
        <dbReference type="ARBA" id="ARBA00011233"/>
    </source>
</evidence>
<dbReference type="PANTHER" id="PTHR30246">
    <property type="entry name" value="2-KETO-3-DEOXY-6-PHOSPHOGLUCONATE ALDOLASE"/>
    <property type="match status" value="1"/>
</dbReference>
<proteinExistence type="inferred from homology"/>
<organism evidence="6">
    <name type="scientific">Dictyoglomus thermophilum</name>
    <dbReference type="NCBI Taxonomy" id="14"/>
    <lineage>
        <taxon>Bacteria</taxon>
        <taxon>Pseudomonadati</taxon>
        <taxon>Dictyoglomota</taxon>
        <taxon>Dictyoglomia</taxon>
        <taxon>Dictyoglomales</taxon>
        <taxon>Dictyoglomaceae</taxon>
        <taxon>Dictyoglomus</taxon>
    </lineage>
</organism>
<dbReference type="InterPro" id="IPR031338">
    <property type="entry name" value="KDPG/KHG_AS_2"/>
</dbReference>
<name>A0A7V4DXV5_DICTH</name>
<keyword evidence="4 6" id="KW-0456">Lyase</keyword>
<comment type="pathway">
    <text evidence="1">Carbohydrate acid metabolism.</text>
</comment>
<dbReference type="PANTHER" id="PTHR30246:SF1">
    <property type="entry name" value="2-DEHYDRO-3-DEOXY-6-PHOSPHOGALACTONATE ALDOLASE-RELATED"/>
    <property type="match status" value="1"/>
</dbReference>
<reference evidence="6" key="1">
    <citation type="journal article" date="2020" name="mSystems">
        <title>Genome- and Community-Level Interaction Insights into Carbon Utilization and Element Cycling Functions of Hydrothermarchaeota in Hydrothermal Sediment.</title>
        <authorList>
            <person name="Zhou Z."/>
            <person name="Liu Y."/>
            <person name="Xu W."/>
            <person name="Pan J."/>
            <person name="Luo Z.H."/>
            <person name="Li M."/>
        </authorList>
    </citation>
    <scope>NUCLEOTIDE SEQUENCE [LARGE SCALE GENOMIC DNA]</scope>
    <source>
        <strain evidence="6">SpSt-70</strain>
    </source>
</reference>
<dbReference type="Pfam" id="PF01081">
    <property type="entry name" value="Aldolase"/>
    <property type="match status" value="1"/>
</dbReference>
<dbReference type="GO" id="GO:0008700">
    <property type="term" value="F:(R,S)-4-hydroxy-2-oxoglutarate aldolase activity"/>
    <property type="evidence" value="ECO:0007669"/>
    <property type="project" value="UniProtKB-EC"/>
</dbReference>
<comment type="caution">
    <text evidence="6">The sequence shown here is derived from an EMBL/GenBank/DDBJ whole genome shotgun (WGS) entry which is preliminary data.</text>
</comment>
<dbReference type="EC" id="4.1.3.16" evidence="6"/>